<dbReference type="CDD" id="cd01650">
    <property type="entry name" value="RT_nLTR_like"/>
    <property type="match status" value="1"/>
</dbReference>
<dbReference type="SUPFAM" id="SSF56672">
    <property type="entry name" value="DNA/RNA polymerases"/>
    <property type="match status" value="1"/>
</dbReference>
<dbReference type="Pfam" id="PF00078">
    <property type="entry name" value="RVT_1"/>
    <property type="match status" value="1"/>
</dbReference>
<feature type="domain" description="Reverse transcriptase" evidence="2">
    <location>
        <begin position="334"/>
        <end position="595"/>
    </location>
</feature>
<dbReference type="GO" id="GO:0004523">
    <property type="term" value="F:RNA-DNA hybrid ribonuclease activity"/>
    <property type="evidence" value="ECO:0007669"/>
    <property type="project" value="InterPro"/>
</dbReference>
<dbReference type="InterPro" id="IPR043502">
    <property type="entry name" value="DNA/RNA_pol_sf"/>
</dbReference>
<dbReference type="GO" id="GO:0003676">
    <property type="term" value="F:nucleic acid binding"/>
    <property type="evidence" value="ECO:0007669"/>
    <property type="project" value="InterPro"/>
</dbReference>
<dbReference type="InterPro" id="IPR002156">
    <property type="entry name" value="RNaseH_domain"/>
</dbReference>
<dbReference type="InterPro" id="IPR012337">
    <property type="entry name" value="RNaseH-like_sf"/>
</dbReference>
<dbReference type="EMBL" id="OZ034819">
    <property type="protein sequence ID" value="CAL1396972.1"/>
    <property type="molecule type" value="Genomic_DNA"/>
</dbReference>
<evidence type="ECO:0000313" key="4">
    <source>
        <dbReference type="Proteomes" id="UP001497516"/>
    </source>
</evidence>
<dbReference type="Pfam" id="PF13456">
    <property type="entry name" value="RVT_3"/>
    <property type="match status" value="1"/>
</dbReference>
<sequence>MNAVLFAEEKKGGNEPRNVSTMPFKSFVAENGLIDLGFKGYPFTWKNNQEGLRRIEERLDRGLCSTSWFSIFNNAMIFHELPIESDHCPLRLEFEGNRSKSKAPFRFDTRWLQKEECVDIINRNWEGGGFCHERLHKCEKELTRWAHQMFKDQNKRAEEIQVRLGDILLLDRSVEVIDEERGLMEELAAIWKDDELLWSQRSRVDWLSVGDQNNKFFHASTSLRKLRNKISALKDDNGNSITQPEDLSNHVLGFYQELFTKKEGLNDDALQDFPRLVSNEMNMDLDKDPSVEEIRAAVFDLGPTKSPGPDGFAGSFYCKFWSKIGPDFCSEVIDFFRSANMPQGWNDTHIALIPKVLAPETISQFRPISCCNFRYKIISKILASRMKKWLPSLVSEMQAAFTGERLIQDNVIIVHEMLHNFKNRRSGDWDMMVKLDMRKAYDLVDWDGLDSILLAYGFSDKWRGWIRACIRTVKFSILLNGNPTEPFLPSRGIRQGDPISPFLFILMSNALSLLIEKGIEKGDLRGIKLNQNCSRISHCLFADDTVIFGKASVMEADRILEIIKIYGSTTGQEINASKSSIFFSKNTPPAIRLLVSSKFGFPSTICHDKYLGVPTEWGRSKKETFRFLLERMEKKGESWKSLLLSLGGKEVLLKAVIQALPTYIMSVFLLPLSLTNKMDSILKRFFWSGSMRRKGIHWCNARELEKPKEEGGLGFKNFHLFNLALIGKQVWRLFDNPDSLWAKLLKGLYFPNDELFSAMKGRKSSWIWNGLWEAKEHMKSGLVRGIMSGEDSWFHCDPWLPSIPGFNLSHLGLEPSKVSEWIDRDSRCWNMDAIRNLVPDEIAHAIARVPVGPLATKDSWVWRLTESGGYSVKSAYRMFRENRDSIPINDLTASARPNKDDWKWLWDLKLPPKLRLFIWKCCKNAIATRVRLFARKCAPNPLCPLCESQEETIIHCFFHCSKAGETWSRLGLVNESPLDDSCFVDWFFGLKDRVPVAHITKIVCSLWNIWIARNGWVFEGRAFSPPSVAILAERDVLNIQEARIGSSAHPSSSPAGLPSQPGSSRSSTFSPPGPFSKVVHCDGSFVSDAQMAAYGIAIANSHGQVIDGKAERFFCSSPLQAEAFAILNAVIWAAQDPVPTCVRSDCQRLTNALRQDPSLWPWQCRASLARVVSILCASPWIYVEFVPRQFNKLADWIARNSRLDLLPPEWIVIANLVAPLL</sequence>
<dbReference type="Gene3D" id="3.60.10.10">
    <property type="entry name" value="Endonuclease/exonuclease/phosphatase"/>
    <property type="match status" value="1"/>
</dbReference>
<protein>
    <recommendedName>
        <fullName evidence="2">Reverse transcriptase domain-containing protein</fullName>
    </recommendedName>
</protein>
<accession>A0AAV2FG24</accession>
<dbReference type="Pfam" id="PF13966">
    <property type="entry name" value="zf-RVT"/>
    <property type="match status" value="1"/>
</dbReference>
<dbReference type="CDD" id="cd06222">
    <property type="entry name" value="RNase_H_like"/>
    <property type="match status" value="1"/>
</dbReference>
<dbReference type="SUPFAM" id="SSF53098">
    <property type="entry name" value="Ribonuclease H-like"/>
    <property type="match status" value="1"/>
</dbReference>
<dbReference type="InterPro" id="IPR036691">
    <property type="entry name" value="Endo/exonu/phosph_ase_sf"/>
</dbReference>
<dbReference type="PANTHER" id="PTHR33116:SF86">
    <property type="entry name" value="REVERSE TRANSCRIPTASE DOMAIN-CONTAINING PROTEIN"/>
    <property type="match status" value="1"/>
</dbReference>
<evidence type="ECO:0000259" key="2">
    <source>
        <dbReference type="PROSITE" id="PS50878"/>
    </source>
</evidence>
<proteinExistence type="predicted"/>
<evidence type="ECO:0000256" key="1">
    <source>
        <dbReference type="SAM" id="MobiDB-lite"/>
    </source>
</evidence>
<dbReference type="PROSITE" id="PS50878">
    <property type="entry name" value="RT_POL"/>
    <property type="match status" value="1"/>
</dbReference>
<feature type="compositionally biased region" description="Low complexity" evidence="1">
    <location>
        <begin position="1045"/>
        <end position="1059"/>
    </location>
</feature>
<gene>
    <name evidence="3" type="ORF">LTRI10_LOCUS37304</name>
</gene>
<dbReference type="InterPro" id="IPR036397">
    <property type="entry name" value="RNaseH_sf"/>
</dbReference>
<dbReference type="Gene3D" id="3.30.420.10">
    <property type="entry name" value="Ribonuclease H-like superfamily/Ribonuclease H"/>
    <property type="match status" value="1"/>
</dbReference>
<dbReference type="AlphaFoldDB" id="A0AAV2FG24"/>
<evidence type="ECO:0000313" key="3">
    <source>
        <dbReference type="EMBL" id="CAL1396972.1"/>
    </source>
</evidence>
<feature type="region of interest" description="Disordered" evidence="1">
    <location>
        <begin position="1045"/>
        <end position="1071"/>
    </location>
</feature>
<dbReference type="PANTHER" id="PTHR33116">
    <property type="entry name" value="REVERSE TRANSCRIPTASE ZINC-BINDING DOMAIN-CONTAINING PROTEIN-RELATED-RELATED"/>
    <property type="match status" value="1"/>
</dbReference>
<name>A0AAV2FG24_9ROSI</name>
<keyword evidence="4" id="KW-1185">Reference proteome</keyword>
<feature type="compositionally biased region" description="Polar residues" evidence="1">
    <location>
        <begin position="1060"/>
        <end position="1070"/>
    </location>
</feature>
<dbReference type="InterPro" id="IPR026960">
    <property type="entry name" value="RVT-Znf"/>
</dbReference>
<dbReference type="InterPro" id="IPR044730">
    <property type="entry name" value="RNase_H-like_dom_plant"/>
</dbReference>
<reference evidence="3 4" key="1">
    <citation type="submission" date="2024-04" db="EMBL/GenBank/DDBJ databases">
        <authorList>
            <person name="Fracassetti M."/>
        </authorList>
    </citation>
    <scope>NUCLEOTIDE SEQUENCE [LARGE SCALE GENOMIC DNA]</scope>
</reference>
<dbReference type="Proteomes" id="UP001497516">
    <property type="component" value="Chromosome 6"/>
</dbReference>
<dbReference type="SUPFAM" id="SSF56219">
    <property type="entry name" value="DNase I-like"/>
    <property type="match status" value="1"/>
</dbReference>
<organism evidence="3 4">
    <name type="scientific">Linum trigynum</name>
    <dbReference type="NCBI Taxonomy" id="586398"/>
    <lineage>
        <taxon>Eukaryota</taxon>
        <taxon>Viridiplantae</taxon>
        <taxon>Streptophyta</taxon>
        <taxon>Embryophyta</taxon>
        <taxon>Tracheophyta</taxon>
        <taxon>Spermatophyta</taxon>
        <taxon>Magnoliopsida</taxon>
        <taxon>eudicotyledons</taxon>
        <taxon>Gunneridae</taxon>
        <taxon>Pentapetalae</taxon>
        <taxon>rosids</taxon>
        <taxon>fabids</taxon>
        <taxon>Malpighiales</taxon>
        <taxon>Linaceae</taxon>
        <taxon>Linum</taxon>
    </lineage>
</organism>
<dbReference type="InterPro" id="IPR000477">
    <property type="entry name" value="RT_dom"/>
</dbReference>